<evidence type="ECO:0000313" key="2">
    <source>
        <dbReference type="Proteomes" id="UP001367508"/>
    </source>
</evidence>
<name>A0AAN9LKG1_CANGL</name>
<dbReference type="EMBL" id="JAYMYQ010000004">
    <property type="protein sequence ID" value="KAK7337705.1"/>
    <property type="molecule type" value="Genomic_DNA"/>
</dbReference>
<organism evidence="1 2">
    <name type="scientific">Canavalia gladiata</name>
    <name type="common">Sword bean</name>
    <name type="synonym">Dolichos gladiatus</name>
    <dbReference type="NCBI Taxonomy" id="3824"/>
    <lineage>
        <taxon>Eukaryota</taxon>
        <taxon>Viridiplantae</taxon>
        <taxon>Streptophyta</taxon>
        <taxon>Embryophyta</taxon>
        <taxon>Tracheophyta</taxon>
        <taxon>Spermatophyta</taxon>
        <taxon>Magnoliopsida</taxon>
        <taxon>eudicotyledons</taxon>
        <taxon>Gunneridae</taxon>
        <taxon>Pentapetalae</taxon>
        <taxon>rosids</taxon>
        <taxon>fabids</taxon>
        <taxon>Fabales</taxon>
        <taxon>Fabaceae</taxon>
        <taxon>Papilionoideae</taxon>
        <taxon>50 kb inversion clade</taxon>
        <taxon>NPAAA clade</taxon>
        <taxon>indigoferoid/millettioid clade</taxon>
        <taxon>Phaseoleae</taxon>
        <taxon>Canavalia</taxon>
    </lineage>
</organism>
<dbReference type="Proteomes" id="UP001367508">
    <property type="component" value="Unassembled WGS sequence"/>
</dbReference>
<gene>
    <name evidence="1" type="ORF">VNO77_18290</name>
</gene>
<reference evidence="1 2" key="1">
    <citation type="submission" date="2024-01" db="EMBL/GenBank/DDBJ databases">
        <title>The genomes of 5 underutilized Papilionoideae crops provide insights into root nodulation and disease resistanc.</title>
        <authorList>
            <person name="Jiang F."/>
        </authorList>
    </citation>
    <scope>NUCLEOTIDE SEQUENCE [LARGE SCALE GENOMIC DNA]</scope>
    <source>
        <strain evidence="1">LVBAO_FW01</strain>
        <tissue evidence="1">Leaves</tissue>
    </source>
</reference>
<sequence length="71" mass="7745">MRLCLLGILLNQGSTLVVLNFLLCLLVDSTLTRRSFGWSISKVLQYDSPTVGGQVNVFSLSLGPTRFSLGK</sequence>
<dbReference type="AlphaFoldDB" id="A0AAN9LKG1"/>
<protein>
    <submittedName>
        <fullName evidence="1">Uncharacterized protein</fullName>
    </submittedName>
</protein>
<keyword evidence="2" id="KW-1185">Reference proteome</keyword>
<accession>A0AAN9LKG1</accession>
<evidence type="ECO:0000313" key="1">
    <source>
        <dbReference type="EMBL" id="KAK7337705.1"/>
    </source>
</evidence>
<comment type="caution">
    <text evidence="1">The sequence shown here is derived from an EMBL/GenBank/DDBJ whole genome shotgun (WGS) entry which is preliminary data.</text>
</comment>
<proteinExistence type="predicted"/>